<gene>
    <name evidence="1" type="ORF">GCM10017621_17180</name>
</gene>
<dbReference type="Pfam" id="PF11288">
    <property type="entry name" value="DUF3089"/>
    <property type="match status" value="1"/>
</dbReference>
<organism evidence="1 2">
    <name type="scientific">Maricaulis virginensis</name>
    <dbReference type="NCBI Taxonomy" id="144022"/>
    <lineage>
        <taxon>Bacteria</taxon>
        <taxon>Pseudomonadati</taxon>
        <taxon>Pseudomonadota</taxon>
        <taxon>Alphaproteobacteria</taxon>
        <taxon>Maricaulales</taxon>
        <taxon>Maricaulaceae</taxon>
        <taxon>Maricaulis</taxon>
    </lineage>
</organism>
<reference evidence="1" key="2">
    <citation type="submission" date="2023-01" db="EMBL/GenBank/DDBJ databases">
        <authorList>
            <person name="Sun Q."/>
            <person name="Evtushenko L."/>
        </authorList>
    </citation>
    <scope>NUCLEOTIDE SEQUENCE</scope>
    <source>
        <strain evidence="1">VKM B-1513</strain>
    </source>
</reference>
<dbReference type="Proteomes" id="UP001143486">
    <property type="component" value="Unassembled WGS sequence"/>
</dbReference>
<evidence type="ECO:0000313" key="2">
    <source>
        <dbReference type="Proteomes" id="UP001143486"/>
    </source>
</evidence>
<evidence type="ECO:0000313" key="1">
    <source>
        <dbReference type="EMBL" id="GLK52210.1"/>
    </source>
</evidence>
<dbReference type="SUPFAM" id="SSF53474">
    <property type="entry name" value="alpha/beta-Hydrolases"/>
    <property type="match status" value="1"/>
</dbReference>
<dbReference type="Gene3D" id="3.40.50.1820">
    <property type="entry name" value="alpha/beta hydrolase"/>
    <property type="match status" value="1"/>
</dbReference>
<comment type="caution">
    <text evidence="1">The sequence shown here is derived from an EMBL/GenBank/DDBJ whole genome shotgun (WGS) entry which is preliminary data.</text>
</comment>
<dbReference type="RefSeq" id="WP_271186579.1">
    <property type="nucleotide sequence ID" value="NZ_BSFE01000004.1"/>
</dbReference>
<protein>
    <recommendedName>
        <fullName evidence="3">DUF3089 domain-containing protein</fullName>
    </recommendedName>
</protein>
<sequence>MKANPISIARWMMLAGAAGFLVLLALTSWALRDQIYQTFQDPGEPFQTYTPPRGANYASDEAWFARGTFAGADEPAVFFIHPTTYSGGSNWNAELDKERAVEAVTRTMLPNYAAPFANSGVLFAPKYRQAALYTFMNNREDSILARQFAYGDVERAFDAFLTQAGDERPILLAGVGQGGFHVLGLLIERVAPDPELRERLIAAYILESPVPLDLFNNVLADIPPCETPEDVRCVLAYSYARPGEEGRIRILTERSMTWTPRGGLDFVDGRGLLCVNPILSARTAEYASARLHRGGVAAEGLPPDSTPAPVPGQTGAQCGDGILFVEEPDYADLRRPNRLAEEYRVPPFNLFYEDLRLDAARRSLNLSTILQEERRWAPALDGIEEVEDAPVVPIPDRREFR</sequence>
<evidence type="ECO:0008006" key="3">
    <source>
        <dbReference type="Google" id="ProtNLM"/>
    </source>
</evidence>
<name>A0A9W6MN43_9PROT</name>
<reference evidence="1" key="1">
    <citation type="journal article" date="2014" name="Int. J. Syst. Evol. Microbiol.">
        <title>Complete genome sequence of Corynebacterium casei LMG S-19264T (=DSM 44701T), isolated from a smear-ripened cheese.</title>
        <authorList>
            <consortium name="US DOE Joint Genome Institute (JGI-PGF)"/>
            <person name="Walter F."/>
            <person name="Albersmeier A."/>
            <person name="Kalinowski J."/>
            <person name="Ruckert C."/>
        </authorList>
    </citation>
    <scope>NUCLEOTIDE SEQUENCE</scope>
    <source>
        <strain evidence="1">VKM B-1513</strain>
    </source>
</reference>
<dbReference type="EMBL" id="BSFE01000004">
    <property type="protein sequence ID" value="GLK52210.1"/>
    <property type="molecule type" value="Genomic_DNA"/>
</dbReference>
<proteinExistence type="predicted"/>
<dbReference type="InterPro" id="IPR021440">
    <property type="entry name" value="DUF3089"/>
</dbReference>
<dbReference type="AlphaFoldDB" id="A0A9W6MN43"/>
<accession>A0A9W6MN43</accession>
<keyword evidence="2" id="KW-1185">Reference proteome</keyword>
<dbReference type="InterPro" id="IPR029058">
    <property type="entry name" value="AB_hydrolase_fold"/>
</dbReference>